<dbReference type="STRING" id="1238182.C882_0891"/>
<name>K9GVF1_9PROT</name>
<dbReference type="OrthoDB" id="9798158at2"/>
<dbReference type="Pfam" id="PF04365">
    <property type="entry name" value="BrnT_toxin"/>
    <property type="match status" value="1"/>
</dbReference>
<reference evidence="1 2" key="1">
    <citation type="journal article" date="2013" name="Genome Announc.">
        <title>Draft Genome Sequence of an Alphaproteobacterium, Caenispirillum salinarum AK4(T), Isolated from a Solar Saltern.</title>
        <authorList>
            <person name="Khatri I."/>
            <person name="Singh A."/>
            <person name="Korpole S."/>
            <person name="Pinnaka A.K."/>
            <person name="Subramanian S."/>
        </authorList>
    </citation>
    <scope>NUCLEOTIDE SEQUENCE [LARGE SCALE GENOMIC DNA]</scope>
    <source>
        <strain evidence="1 2">AK4</strain>
    </source>
</reference>
<dbReference type="EMBL" id="ANHY01000015">
    <property type="protein sequence ID" value="EKV28679.1"/>
    <property type="molecule type" value="Genomic_DNA"/>
</dbReference>
<evidence type="ECO:0008006" key="3">
    <source>
        <dbReference type="Google" id="ProtNLM"/>
    </source>
</evidence>
<dbReference type="eggNOG" id="COG2929">
    <property type="taxonomic scope" value="Bacteria"/>
</dbReference>
<dbReference type="InterPro" id="IPR038573">
    <property type="entry name" value="BrnT_sf"/>
</dbReference>
<sequence length="89" mass="10264">MNTWDEAKRAATLAHRGLDFADAGRVFQGYHVTREDRRRDYGETRNFTAGYLDGRFVVICWTPRDGGKRIISMRHGHADEEAAYGFRVD</sequence>
<keyword evidence="2" id="KW-1185">Reference proteome</keyword>
<dbReference type="RefSeq" id="WP_009541547.1">
    <property type="nucleotide sequence ID" value="NZ_ANHY01000015.1"/>
</dbReference>
<proteinExistence type="predicted"/>
<dbReference type="AlphaFoldDB" id="K9GVF1"/>
<dbReference type="Proteomes" id="UP000009881">
    <property type="component" value="Unassembled WGS sequence"/>
</dbReference>
<dbReference type="Gene3D" id="3.10.450.530">
    <property type="entry name" value="Ribonuclease toxin, BrnT, of type II toxin-antitoxin system"/>
    <property type="match status" value="1"/>
</dbReference>
<organism evidence="1 2">
    <name type="scientific">Caenispirillum salinarum AK4</name>
    <dbReference type="NCBI Taxonomy" id="1238182"/>
    <lineage>
        <taxon>Bacteria</taxon>
        <taxon>Pseudomonadati</taxon>
        <taxon>Pseudomonadota</taxon>
        <taxon>Alphaproteobacteria</taxon>
        <taxon>Rhodospirillales</taxon>
        <taxon>Novispirillaceae</taxon>
        <taxon>Caenispirillum</taxon>
    </lineage>
</organism>
<accession>K9GVF1</accession>
<evidence type="ECO:0000313" key="1">
    <source>
        <dbReference type="EMBL" id="EKV28679.1"/>
    </source>
</evidence>
<evidence type="ECO:0000313" key="2">
    <source>
        <dbReference type="Proteomes" id="UP000009881"/>
    </source>
</evidence>
<protein>
    <recommendedName>
        <fullName evidence="3">BrnT family toxin</fullName>
    </recommendedName>
</protein>
<dbReference type="InterPro" id="IPR007460">
    <property type="entry name" value="BrnT_toxin"/>
</dbReference>
<gene>
    <name evidence="1" type="ORF">C882_0891</name>
</gene>
<comment type="caution">
    <text evidence="1">The sequence shown here is derived from an EMBL/GenBank/DDBJ whole genome shotgun (WGS) entry which is preliminary data.</text>
</comment>